<keyword evidence="8 12" id="KW-0520">NAD</keyword>
<evidence type="ECO:0000256" key="5">
    <source>
        <dbReference type="ARBA" id="ARBA00022763"/>
    </source>
</evidence>
<feature type="binding site" evidence="12">
    <location>
        <position position="287"/>
    </location>
    <ligand>
        <name>NAD(+)</name>
        <dbReference type="ChEBI" id="CHEBI:57540"/>
    </ligand>
</feature>
<evidence type="ECO:0000256" key="6">
    <source>
        <dbReference type="ARBA" id="ARBA00022833"/>
    </source>
</evidence>
<dbReference type="InterPro" id="IPR001679">
    <property type="entry name" value="DNA_ligase"/>
</dbReference>
<dbReference type="STRING" id="879305.HMPREF9290_1352"/>
<dbReference type="GO" id="GO:0046872">
    <property type="term" value="F:metal ion binding"/>
    <property type="evidence" value="ECO:0007669"/>
    <property type="project" value="UniProtKB-KW"/>
</dbReference>
<feature type="domain" description="BRCT" evidence="14">
    <location>
        <begin position="584"/>
        <end position="662"/>
    </location>
</feature>
<keyword evidence="2 12" id="KW-0436">Ligase</keyword>
<feature type="binding site" evidence="12">
    <location>
        <position position="404"/>
    </location>
    <ligand>
        <name>Zn(2+)</name>
        <dbReference type="ChEBI" id="CHEBI:29105"/>
    </ligand>
</feature>
<dbReference type="InterPro" id="IPR010994">
    <property type="entry name" value="RuvA_2-like"/>
</dbReference>
<keyword evidence="3 12" id="KW-0235">DNA replication</keyword>
<dbReference type="Gene3D" id="1.10.150.20">
    <property type="entry name" value="5' to 3' exonuclease, C-terminal subdomain"/>
    <property type="match status" value="2"/>
</dbReference>
<dbReference type="EC" id="6.5.1.2" evidence="12"/>
<feature type="binding site" evidence="12">
    <location>
        <begin position="79"/>
        <end position="80"/>
    </location>
    <ligand>
        <name>NAD(+)</name>
        <dbReference type="ChEBI" id="CHEBI:57540"/>
    </ligand>
</feature>
<dbReference type="Proteomes" id="UP000005286">
    <property type="component" value="Unassembled WGS sequence"/>
</dbReference>
<dbReference type="SUPFAM" id="SSF56091">
    <property type="entry name" value="DNA ligase/mRNA capping enzyme, catalytic domain"/>
    <property type="match status" value="1"/>
</dbReference>
<dbReference type="Pfam" id="PF01653">
    <property type="entry name" value="DNA_ligase_aden"/>
    <property type="match status" value="1"/>
</dbReference>
<dbReference type="AlphaFoldDB" id="F0GUD1"/>
<dbReference type="InterPro" id="IPR003583">
    <property type="entry name" value="Hlx-hairpin-Hlx_DNA-bd_motif"/>
</dbReference>
<dbReference type="CDD" id="cd17748">
    <property type="entry name" value="BRCT_DNA_ligase_like"/>
    <property type="match status" value="1"/>
</dbReference>
<comment type="similarity">
    <text evidence="12">Belongs to the NAD-dependent DNA ligase family. LigA subfamily.</text>
</comment>
<feature type="binding site" evidence="12">
    <location>
        <position position="311"/>
    </location>
    <ligand>
        <name>NAD(+)</name>
        <dbReference type="ChEBI" id="CHEBI:57540"/>
    </ligand>
</feature>
<keyword evidence="16" id="KW-1185">Reference proteome</keyword>
<dbReference type="PANTHER" id="PTHR23389:SF9">
    <property type="entry name" value="DNA LIGASE"/>
    <property type="match status" value="1"/>
</dbReference>
<dbReference type="Gene3D" id="3.30.470.30">
    <property type="entry name" value="DNA ligase/mRNA capping enzyme"/>
    <property type="match status" value="1"/>
</dbReference>
<dbReference type="SMART" id="SM00278">
    <property type="entry name" value="HhH1"/>
    <property type="match status" value="4"/>
</dbReference>
<evidence type="ECO:0000256" key="9">
    <source>
        <dbReference type="ARBA" id="ARBA00023204"/>
    </source>
</evidence>
<dbReference type="PANTHER" id="PTHR23389">
    <property type="entry name" value="CHROMOSOME TRANSMISSION FIDELITY FACTOR 18"/>
    <property type="match status" value="1"/>
</dbReference>
<evidence type="ECO:0000313" key="15">
    <source>
        <dbReference type="EMBL" id="EGC82631.1"/>
    </source>
</evidence>
<dbReference type="GO" id="GO:0003911">
    <property type="term" value="F:DNA ligase (NAD+) activity"/>
    <property type="evidence" value="ECO:0007669"/>
    <property type="project" value="UniProtKB-UniRule"/>
</dbReference>
<dbReference type="GO" id="GO:0003677">
    <property type="term" value="F:DNA binding"/>
    <property type="evidence" value="ECO:0007669"/>
    <property type="project" value="InterPro"/>
</dbReference>
<dbReference type="SUPFAM" id="SSF50249">
    <property type="entry name" value="Nucleic acid-binding proteins"/>
    <property type="match status" value="1"/>
</dbReference>
<dbReference type="NCBIfam" id="NF005932">
    <property type="entry name" value="PRK07956.1"/>
    <property type="match status" value="1"/>
</dbReference>
<comment type="cofactor">
    <cofactor evidence="12">
        <name>Mg(2+)</name>
        <dbReference type="ChEBI" id="CHEBI:18420"/>
    </cofactor>
    <cofactor evidence="12">
        <name>Mn(2+)</name>
        <dbReference type="ChEBI" id="CHEBI:29035"/>
    </cofactor>
</comment>
<dbReference type="Gene3D" id="1.10.287.610">
    <property type="entry name" value="Helix hairpin bin"/>
    <property type="match status" value="1"/>
</dbReference>
<proteinExistence type="inferred from homology"/>
<feature type="binding site" evidence="12">
    <location>
        <begin position="31"/>
        <end position="35"/>
    </location>
    <ligand>
        <name>NAD(+)</name>
        <dbReference type="ChEBI" id="CHEBI:57540"/>
    </ligand>
</feature>
<keyword evidence="6 12" id="KW-0862">Zinc</keyword>
<evidence type="ECO:0000256" key="3">
    <source>
        <dbReference type="ARBA" id="ARBA00022705"/>
    </source>
</evidence>
<protein>
    <recommendedName>
        <fullName evidence="12">DNA ligase</fullName>
        <ecNumber evidence="12">6.5.1.2</ecNumber>
    </recommendedName>
    <alternativeName>
        <fullName evidence="12">Polydeoxyribonucleotide synthase [NAD(+)]</fullName>
    </alternativeName>
</protein>
<feature type="binding site" evidence="12">
    <location>
        <position position="420"/>
    </location>
    <ligand>
        <name>Zn(2+)</name>
        <dbReference type="ChEBI" id="CHEBI:29105"/>
    </ligand>
</feature>
<dbReference type="eggNOG" id="COG0272">
    <property type="taxonomic scope" value="Bacteria"/>
</dbReference>
<feature type="binding site" evidence="12">
    <location>
        <position position="119"/>
    </location>
    <ligand>
        <name>NAD(+)</name>
        <dbReference type="ChEBI" id="CHEBI:57540"/>
    </ligand>
</feature>
<comment type="caution">
    <text evidence="15">The sequence shown here is derived from an EMBL/GenBank/DDBJ whole genome shotgun (WGS) entry which is preliminary data.</text>
</comment>
<keyword evidence="4 12" id="KW-0479">Metal-binding</keyword>
<dbReference type="GO" id="GO:0006260">
    <property type="term" value="P:DNA replication"/>
    <property type="evidence" value="ECO:0007669"/>
    <property type="project" value="UniProtKB-KW"/>
</dbReference>
<keyword evidence="7 12" id="KW-0460">Magnesium</keyword>
<dbReference type="SUPFAM" id="SSF47781">
    <property type="entry name" value="RuvA domain 2-like"/>
    <property type="match status" value="1"/>
</dbReference>
<dbReference type="RefSeq" id="WP_004834560.1">
    <property type="nucleotide sequence ID" value="NZ_AEXM01000012.1"/>
</dbReference>
<sequence length="669" mass="76317">MDIREEINQLIEEINRLNYHYYTLDEPLVSDGEYDEIYDRLVKLEDKSGYINENSPTQKVGGEVLEKFEKHFHITKLLSQDKAQTYDKLEDWINRANRLRRDYNNSHDDQLEKLTFIMEYKFDGLTVNLTYDDGALVNAATRGNGTVGEEISAQVNTIKSIPKRIEEKSLLEIQGEALMPLSELKKYNENNEVQLKNARNAAAGALRNLNPKETAKRNLTAYFYSIPTNNLDFKSEEEMLEFLKKQGLQTHPYHKKVNNLDDIIAELERIKEERTTLDILTDGVVIKINDKKTQEVLGTTNKFPRWSIAYKYEAEEFTTTLKEVVWNVGRTGKVTPSAILEPVDFSGVTVTRATLNNYDDILRKKVKIGSKVFIRRSNDVIPEILGVVDEDQPGTLEIEKPKHCPYCGSELIEGNVHIICPNSISCKPQLLAKMEHFASRNAMDIEGLSEKTISQLMDALDINEIDDIYDLTYDMLINLDRFGDKKTNNLLNAIEASKKVDLNNFIYAIGIPNVGERTSRDLANKFKSFDRLRQAKEEELVDVEDIGEITAQNIIEYFNDPNIKRSIDILLEKGIEISNPKEDNKSNGLEDMTFVITGTIENYKRDDIKNLIEKNAGKVTGSVSKNTDYVLCGDKAGSKKDKALNLGIEIYEGDKLYEFLEKLEGKKNG</sequence>
<name>F0GUD1_9FIRM</name>
<evidence type="ECO:0000256" key="10">
    <source>
        <dbReference type="ARBA" id="ARBA00023211"/>
    </source>
</evidence>
<dbReference type="Pfam" id="PF12826">
    <property type="entry name" value="HHH_2"/>
    <property type="match status" value="1"/>
</dbReference>
<dbReference type="Gene3D" id="3.40.50.10190">
    <property type="entry name" value="BRCT domain"/>
    <property type="match status" value="1"/>
</dbReference>
<dbReference type="InterPro" id="IPR001357">
    <property type="entry name" value="BRCT_dom"/>
</dbReference>
<dbReference type="GO" id="GO:0005829">
    <property type="term" value="C:cytosol"/>
    <property type="evidence" value="ECO:0007669"/>
    <property type="project" value="TreeGrafter"/>
</dbReference>
<dbReference type="CDD" id="cd00114">
    <property type="entry name" value="LIGANc"/>
    <property type="match status" value="1"/>
</dbReference>
<dbReference type="InterPro" id="IPR013839">
    <property type="entry name" value="DNAligase_adenylation"/>
</dbReference>
<evidence type="ECO:0000256" key="13">
    <source>
        <dbReference type="SAM" id="Coils"/>
    </source>
</evidence>
<evidence type="ECO:0000256" key="2">
    <source>
        <dbReference type="ARBA" id="ARBA00022598"/>
    </source>
</evidence>
<dbReference type="InterPro" id="IPR012340">
    <property type="entry name" value="NA-bd_OB-fold"/>
</dbReference>
<dbReference type="GO" id="GO:0006281">
    <property type="term" value="P:DNA repair"/>
    <property type="evidence" value="ECO:0007669"/>
    <property type="project" value="UniProtKB-KW"/>
</dbReference>
<dbReference type="HAMAP" id="MF_01588">
    <property type="entry name" value="DNA_ligase_A"/>
    <property type="match status" value="1"/>
</dbReference>
<feature type="coiled-coil region" evidence="13">
    <location>
        <begin position="181"/>
        <end position="208"/>
    </location>
</feature>
<dbReference type="NCBIfam" id="TIGR00575">
    <property type="entry name" value="dnlj"/>
    <property type="match status" value="1"/>
</dbReference>
<dbReference type="PROSITE" id="PS50172">
    <property type="entry name" value="BRCT"/>
    <property type="match status" value="1"/>
</dbReference>
<evidence type="ECO:0000256" key="12">
    <source>
        <dbReference type="HAMAP-Rule" id="MF_01588"/>
    </source>
</evidence>
<dbReference type="InterPro" id="IPR004150">
    <property type="entry name" value="NAD_DNA_ligase_OB"/>
</dbReference>
<dbReference type="PIRSF" id="PIRSF001604">
    <property type="entry name" value="LigA"/>
    <property type="match status" value="1"/>
</dbReference>
<accession>F0GUD1</accession>
<comment type="function">
    <text evidence="1 12">DNA ligase that catalyzes the formation of phosphodiester linkages between 5'-phosphoryl and 3'-hydroxyl groups in double-stranded DNA using NAD as a coenzyme and as the energy source for the reaction. It is essential for DNA replication and repair of damaged DNA.</text>
</comment>
<dbReference type="SMART" id="SM00532">
    <property type="entry name" value="LIGANc"/>
    <property type="match status" value="1"/>
</dbReference>
<evidence type="ECO:0000256" key="1">
    <source>
        <dbReference type="ARBA" id="ARBA00004067"/>
    </source>
</evidence>
<dbReference type="Pfam" id="PF03120">
    <property type="entry name" value="OB_DNA_ligase"/>
    <property type="match status" value="1"/>
</dbReference>
<evidence type="ECO:0000256" key="4">
    <source>
        <dbReference type="ARBA" id="ARBA00022723"/>
    </source>
</evidence>
<evidence type="ECO:0000256" key="7">
    <source>
        <dbReference type="ARBA" id="ARBA00022842"/>
    </source>
</evidence>
<dbReference type="SMART" id="SM00292">
    <property type="entry name" value="BRCT"/>
    <property type="match status" value="1"/>
</dbReference>
<dbReference type="EMBL" id="AEXM01000012">
    <property type="protein sequence ID" value="EGC82631.1"/>
    <property type="molecule type" value="Genomic_DNA"/>
</dbReference>
<evidence type="ECO:0000256" key="8">
    <source>
        <dbReference type="ARBA" id="ARBA00023027"/>
    </source>
</evidence>
<keyword evidence="13" id="KW-0175">Coiled coil</keyword>
<dbReference type="Pfam" id="PF00533">
    <property type="entry name" value="BRCT"/>
    <property type="match status" value="1"/>
</dbReference>
<dbReference type="PATRIC" id="fig|879305.3.peg.412"/>
<comment type="catalytic activity">
    <reaction evidence="11 12">
        <text>NAD(+) + (deoxyribonucleotide)n-3'-hydroxyl + 5'-phospho-(deoxyribonucleotide)m = (deoxyribonucleotide)n+m + AMP + beta-nicotinamide D-nucleotide.</text>
        <dbReference type="EC" id="6.5.1.2"/>
    </reaction>
</comment>
<keyword evidence="9 12" id="KW-0234">DNA repair</keyword>
<dbReference type="InterPro" id="IPR013840">
    <property type="entry name" value="DNAligase_N"/>
</dbReference>
<evidence type="ECO:0000313" key="16">
    <source>
        <dbReference type="Proteomes" id="UP000005286"/>
    </source>
</evidence>
<evidence type="ECO:0000256" key="11">
    <source>
        <dbReference type="ARBA" id="ARBA00034005"/>
    </source>
</evidence>
<evidence type="ECO:0000259" key="14">
    <source>
        <dbReference type="PROSITE" id="PS50172"/>
    </source>
</evidence>
<dbReference type="Gene3D" id="2.40.50.140">
    <property type="entry name" value="Nucleic acid-binding proteins"/>
    <property type="match status" value="1"/>
</dbReference>
<dbReference type="FunFam" id="1.10.150.20:FF:000006">
    <property type="entry name" value="DNA ligase"/>
    <property type="match status" value="1"/>
</dbReference>
<feature type="binding site" evidence="12">
    <location>
        <position position="426"/>
    </location>
    <ligand>
        <name>Zn(2+)</name>
        <dbReference type="ChEBI" id="CHEBI:29105"/>
    </ligand>
</feature>
<feature type="active site" description="N6-AMP-lysine intermediate" evidence="12">
    <location>
        <position position="121"/>
    </location>
</feature>
<dbReference type="InterPro" id="IPR041663">
    <property type="entry name" value="DisA/LigA_HHH"/>
</dbReference>
<reference evidence="15 16" key="1">
    <citation type="submission" date="2011-01" db="EMBL/GenBank/DDBJ databases">
        <authorList>
            <person name="Durkin A.S."/>
            <person name="Madupu R."/>
            <person name="Torralba M."/>
            <person name="Gillis M."/>
            <person name="Methe B."/>
            <person name="Sutton G."/>
            <person name="Nelson K.E."/>
        </authorList>
    </citation>
    <scope>NUCLEOTIDE SEQUENCE [LARGE SCALE GENOMIC DNA]</scope>
    <source>
        <strain evidence="15 16">ACS-065-V-Col13</strain>
    </source>
</reference>
<keyword evidence="5 12" id="KW-0227">DNA damage</keyword>
<feature type="binding site" evidence="12">
    <location>
        <position position="176"/>
    </location>
    <ligand>
        <name>NAD(+)</name>
        <dbReference type="ChEBI" id="CHEBI:57540"/>
    </ligand>
</feature>
<keyword evidence="10 12" id="KW-0464">Manganese</keyword>
<feature type="binding site" evidence="12">
    <location>
        <position position="142"/>
    </location>
    <ligand>
        <name>NAD(+)</name>
        <dbReference type="ChEBI" id="CHEBI:57540"/>
    </ligand>
</feature>
<dbReference type="InterPro" id="IPR036420">
    <property type="entry name" value="BRCT_dom_sf"/>
</dbReference>
<feature type="binding site" evidence="12">
    <location>
        <position position="407"/>
    </location>
    <ligand>
        <name>Zn(2+)</name>
        <dbReference type="ChEBI" id="CHEBI:29105"/>
    </ligand>
</feature>
<gene>
    <name evidence="12 15" type="primary">ligA</name>
    <name evidence="15" type="ORF">HMPREF9290_1352</name>
</gene>
<dbReference type="SUPFAM" id="SSF52113">
    <property type="entry name" value="BRCT domain"/>
    <property type="match status" value="1"/>
</dbReference>
<dbReference type="FunFam" id="1.10.150.20:FF:000007">
    <property type="entry name" value="DNA ligase"/>
    <property type="match status" value="1"/>
</dbReference>
<organism evidence="15 16">
    <name type="scientific">Anaerococcus prevotii ACS-065-V-Col13</name>
    <dbReference type="NCBI Taxonomy" id="879305"/>
    <lineage>
        <taxon>Bacteria</taxon>
        <taxon>Bacillati</taxon>
        <taxon>Bacillota</taxon>
        <taxon>Tissierellia</taxon>
        <taxon>Tissierellales</taxon>
        <taxon>Peptoniphilaceae</taxon>
        <taxon>Anaerococcus</taxon>
    </lineage>
</organism>